<evidence type="ECO:0000256" key="2">
    <source>
        <dbReference type="PROSITE-ProRule" id="PRU00176"/>
    </source>
</evidence>
<evidence type="ECO:0000259" key="4">
    <source>
        <dbReference type="PROSITE" id="PS50102"/>
    </source>
</evidence>
<keyword evidence="1 2" id="KW-0694">RNA-binding</keyword>
<evidence type="ECO:0000256" key="3">
    <source>
        <dbReference type="SAM" id="MobiDB-lite"/>
    </source>
</evidence>
<protein>
    <recommendedName>
        <fullName evidence="4">RRM domain-containing protein</fullName>
    </recommendedName>
</protein>
<comment type="caution">
    <text evidence="5">The sequence shown here is derived from an EMBL/GenBank/DDBJ whole genome shotgun (WGS) entry which is preliminary data.</text>
</comment>
<reference evidence="5 6" key="1">
    <citation type="submission" date="2024-03" db="EMBL/GenBank/DDBJ databases">
        <title>Adaptation during the transition from Ophiocordyceps entomopathogen to insect associate is accompanied by gene loss and intensified selection.</title>
        <authorList>
            <person name="Ward C.M."/>
            <person name="Onetto C.A."/>
            <person name="Borneman A.R."/>
        </authorList>
    </citation>
    <scope>NUCLEOTIDE SEQUENCE [LARGE SCALE GENOMIC DNA]</scope>
    <source>
        <strain evidence="5">AWRI1</strain>
        <tissue evidence="5">Single Adult Female</tissue>
    </source>
</reference>
<dbReference type="EMBL" id="JBBCAQ010000034">
    <property type="protein sequence ID" value="KAK7580321.1"/>
    <property type="molecule type" value="Genomic_DNA"/>
</dbReference>
<dbReference type="InterPro" id="IPR035979">
    <property type="entry name" value="RBD_domain_sf"/>
</dbReference>
<dbReference type="AlphaFoldDB" id="A0AAN9TRD5"/>
<dbReference type="InterPro" id="IPR000504">
    <property type="entry name" value="RRM_dom"/>
</dbReference>
<gene>
    <name evidence="5" type="ORF">V9T40_000950</name>
</gene>
<evidence type="ECO:0000256" key="1">
    <source>
        <dbReference type="ARBA" id="ARBA00022884"/>
    </source>
</evidence>
<dbReference type="Gene3D" id="3.30.70.330">
    <property type="match status" value="2"/>
</dbReference>
<dbReference type="PROSITE" id="PS50102">
    <property type="entry name" value="RRM"/>
    <property type="match status" value="1"/>
</dbReference>
<dbReference type="Pfam" id="PF22976">
    <property type="entry name" value="RRM_10"/>
    <property type="match status" value="1"/>
</dbReference>
<keyword evidence="6" id="KW-1185">Reference proteome</keyword>
<dbReference type="Pfam" id="PF13893">
    <property type="entry name" value="RRM_5"/>
    <property type="match status" value="1"/>
</dbReference>
<evidence type="ECO:0000313" key="5">
    <source>
        <dbReference type="EMBL" id="KAK7580321.1"/>
    </source>
</evidence>
<proteinExistence type="predicted"/>
<dbReference type="CDD" id="cd12424">
    <property type="entry name" value="RRM3_hnRNPL_like"/>
    <property type="match status" value="1"/>
</dbReference>
<dbReference type="SUPFAM" id="SSF54928">
    <property type="entry name" value="RNA-binding domain, RBD"/>
    <property type="match status" value="2"/>
</dbReference>
<dbReference type="PANTHER" id="PTHR15592">
    <property type="entry name" value="MATRIN 3/NUCLEAR PROTEIN 220-RELATED"/>
    <property type="match status" value="1"/>
</dbReference>
<dbReference type="SMART" id="SM00360">
    <property type="entry name" value="RRM"/>
    <property type="match status" value="1"/>
</dbReference>
<dbReference type="InterPro" id="IPR055204">
    <property type="entry name" value="HNRNPL_RRM"/>
</dbReference>
<feature type="region of interest" description="Disordered" evidence="3">
    <location>
        <begin position="119"/>
        <end position="139"/>
    </location>
</feature>
<evidence type="ECO:0000313" key="6">
    <source>
        <dbReference type="Proteomes" id="UP001367676"/>
    </source>
</evidence>
<organism evidence="5 6">
    <name type="scientific">Parthenolecanium corni</name>
    <dbReference type="NCBI Taxonomy" id="536013"/>
    <lineage>
        <taxon>Eukaryota</taxon>
        <taxon>Metazoa</taxon>
        <taxon>Ecdysozoa</taxon>
        <taxon>Arthropoda</taxon>
        <taxon>Hexapoda</taxon>
        <taxon>Insecta</taxon>
        <taxon>Pterygota</taxon>
        <taxon>Neoptera</taxon>
        <taxon>Paraneoptera</taxon>
        <taxon>Hemiptera</taxon>
        <taxon>Sternorrhyncha</taxon>
        <taxon>Coccoidea</taxon>
        <taxon>Coccidae</taxon>
        <taxon>Parthenolecanium</taxon>
    </lineage>
</organism>
<dbReference type="Proteomes" id="UP001367676">
    <property type="component" value="Unassembled WGS sequence"/>
</dbReference>
<name>A0AAN9TRD5_9HEMI</name>
<dbReference type="InterPro" id="IPR012677">
    <property type="entry name" value="Nucleotide-bd_a/b_plait_sf"/>
</dbReference>
<feature type="compositionally biased region" description="Pro residues" evidence="3">
    <location>
        <begin position="119"/>
        <end position="135"/>
    </location>
</feature>
<sequence length="424" mass="46485">MLISTVYTLSSLYSLTLEKPGFTRLLKGPCGVIYDATRITSNDLVASYDTSHGFSKYWFFGKSISKFCVASYVTPPATSSVKYADLAPPSLFHFNSEQSNGFDACNPYLAGGVIAPPPPLPPPPLPPPPPPPPTSPAVTSMEVVPAGVPAKNSESLNSITVTNIEKTTTSMSVGTLTTFQPAPIASSPVLMVYDLDPMKTNCDRLFNLFCLYGNVVRIKFLKTKEGCAMVQMSDPYAVDRCMANLNPTDMLDGRELSLGYSKQPFVSENRGSFTLPDGTEGFKDYSSHRHNRYYSRVSSMKNRIQPPSRILHFYNTPTNIAEDELIDIFNGALDGINVVRLKLFPKRGGVDGIVRSSTGLVEFKSVPESVEALMTCNHLPVKSQGNKFPYIMKLCFSAAKNINHIPKEKITEVPSTSVCDKCRK</sequence>
<dbReference type="GO" id="GO:0003723">
    <property type="term" value="F:RNA binding"/>
    <property type="evidence" value="ECO:0007669"/>
    <property type="project" value="UniProtKB-UniRule"/>
</dbReference>
<accession>A0AAN9TRD5</accession>
<feature type="domain" description="RRM" evidence="4">
    <location>
        <begin position="188"/>
        <end position="263"/>
    </location>
</feature>